<dbReference type="PANTHER" id="PTHR22935:SF95">
    <property type="entry name" value="BETA-LACTAMASE-LIKE 1-RELATED"/>
    <property type="match status" value="1"/>
</dbReference>
<keyword evidence="4" id="KW-0378">Hydrolase</keyword>
<keyword evidence="2" id="KW-0732">Signal</keyword>
<evidence type="ECO:0000259" key="3">
    <source>
        <dbReference type="Pfam" id="PF00144"/>
    </source>
</evidence>
<evidence type="ECO:0000256" key="2">
    <source>
        <dbReference type="SAM" id="SignalP"/>
    </source>
</evidence>
<proteinExistence type="inferred from homology"/>
<protein>
    <submittedName>
        <fullName evidence="4">Serine hydrolase domain-containing protein</fullName>
        <ecNumber evidence="4">3.1.1.103</ecNumber>
    </submittedName>
</protein>
<dbReference type="SUPFAM" id="SSF56601">
    <property type="entry name" value="beta-lactamase/transpeptidase-like"/>
    <property type="match status" value="1"/>
</dbReference>
<evidence type="ECO:0000313" key="5">
    <source>
        <dbReference type="Proteomes" id="UP001324380"/>
    </source>
</evidence>
<sequence length="381" mass="42602">MTIPTLRINKPFSFILLVPAFCLNSLACTGQIRAVSSDNLLRSRLDSLVDNSVQRYFQDKKAVGLSIALVQDGKPYFYNYGETKAGNGQRPDNKTIYEIGSMTKSFTGIILARAILDKKINLEDDIRKYLKGSFPNLSYKGTPIHIKDLANHTSRITRIFPNMWERPTYDSLNPLSNYSRQLLYEGLRQMKMDTLPGKIHSYSNMAVALLGAILEDAYGQDYFSLVSKNILKPYHMRDTRIEIASLPASRVGWPHNAQRQSVPLWDLGEVPAMGALRSTTADLVNYIKANNAETNPAIRLSHQRTFGTDLEGMALNWFIHSSSKGYRILEHGGGTGGSRSSLDCFPQLNAGLVILTNSLANRNDLEKELVNILVELAKDPE</sequence>
<dbReference type="PANTHER" id="PTHR22935">
    <property type="entry name" value="PENICILLIN-BINDING PROTEIN"/>
    <property type="match status" value="1"/>
</dbReference>
<dbReference type="GO" id="GO:0016787">
    <property type="term" value="F:hydrolase activity"/>
    <property type="evidence" value="ECO:0007669"/>
    <property type="project" value="UniProtKB-KW"/>
</dbReference>
<dbReference type="RefSeq" id="WP_321564820.1">
    <property type="nucleotide sequence ID" value="NZ_CP139558.1"/>
</dbReference>
<evidence type="ECO:0000256" key="1">
    <source>
        <dbReference type="ARBA" id="ARBA00038473"/>
    </source>
</evidence>
<accession>A0ABZ0TRG0</accession>
<feature type="signal peptide" evidence="2">
    <location>
        <begin position="1"/>
        <end position="27"/>
    </location>
</feature>
<dbReference type="Proteomes" id="UP001324380">
    <property type="component" value="Chromosome"/>
</dbReference>
<keyword evidence="5" id="KW-1185">Reference proteome</keyword>
<reference evidence="4 5" key="1">
    <citation type="submission" date="2023-11" db="EMBL/GenBank/DDBJ databases">
        <title>Analysis of the Genomes of Mucilaginibacter gossypii cycad 4 and M. sabulilitoris SNA2: microbes with the potential for plant growth promotion.</title>
        <authorList>
            <person name="Hirsch A.M."/>
            <person name="Humm E."/>
            <person name="Rubbi M."/>
            <person name="Del Vecchio G."/>
            <person name="Ha S.M."/>
            <person name="Pellegrini M."/>
            <person name="Gunsalus R.P."/>
        </authorList>
    </citation>
    <scope>NUCLEOTIDE SEQUENCE [LARGE SCALE GENOMIC DNA]</scope>
    <source>
        <strain evidence="4 5">SNA2</strain>
    </source>
</reference>
<feature type="domain" description="Beta-lactamase-related" evidence="3">
    <location>
        <begin position="50"/>
        <end position="365"/>
    </location>
</feature>
<gene>
    <name evidence="4" type="ORF">SNE25_09305</name>
</gene>
<dbReference type="InterPro" id="IPR012338">
    <property type="entry name" value="Beta-lactam/transpept-like"/>
</dbReference>
<organism evidence="4 5">
    <name type="scientific">Mucilaginibacter sabulilitoris</name>
    <dbReference type="NCBI Taxonomy" id="1173583"/>
    <lineage>
        <taxon>Bacteria</taxon>
        <taxon>Pseudomonadati</taxon>
        <taxon>Bacteroidota</taxon>
        <taxon>Sphingobacteriia</taxon>
        <taxon>Sphingobacteriales</taxon>
        <taxon>Sphingobacteriaceae</taxon>
        <taxon>Mucilaginibacter</taxon>
    </lineage>
</organism>
<feature type="chain" id="PRO_5046920830" evidence="2">
    <location>
        <begin position="28"/>
        <end position="381"/>
    </location>
</feature>
<dbReference type="Gene3D" id="3.40.710.10">
    <property type="entry name" value="DD-peptidase/beta-lactamase superfamily"/>
    <property type="match status" value="1"/>
</dbReference>
<dbReference type="Pfam" id="PF00144">
    <property type="entry name" value="Beta-lactamase"/>
    <property type="match status" value="1"/>
</dbReference>
<dbReference type="InterPro" id="IPR001466">
    <property type="entry name" value="Beta-lactam-related"/>
</dbReference>
<dbReference type="InterPro" id="IPR051478">
    <property type="entry name" value="Beta-lactamase-like_AB/R"/>
</dbReference>
<dbReference type="EMBL" id="CP139558">
    <property type="protein sequence ID" value="WPU95714.1"/>
    <property type="molecule type" value="Genomic_DNA"/>
</dbReference>
<evidence type="ECO:0000313" key="4">
    <source>
        <dbReference type="EMBL" id="WPU95714.1"/>
    </source>
</evidence>
<name>A0ABZ0TRG0_9SPHI</name>
<dbReference type="EC" id="3.1.1.103" evidence="4"/>
<comment type="similarity">
    <text evidence="1">Belongs to the beta-lactamase family.</text>
</comment>